<dbReference type="VEuPathDB" id="FungiDB:FUN_011840"/>
<reference evidence="1 2" key="2">
    <citation type="submission" date="2017-10" db="EMBL/GenBank/DDBJ databases">
        <title>Extensive intraspecific genome diversity in a model arbuscular mycorrhizal fungus.</title>
        <authorList>
            <person name="Chen E.C.H."/>
            <person name="Morin E."/>
            <person name="Baudet D."/>
            <person name="Noel J."/>
            <person name="Ndikumana S."/>
            <person name="Charron P."/>
            <person name="St-Onge C."/>
            <person name="Giorgi J."/>
            <person name="Grigoriev I.V."/>
            <person name="Roux C."/>
            <person name="Martin F.M."/>
            <person name="Corradi N."/>
        </authorList>
    </citation>
    <scope>NUCLEOTIDE SEQUENCE [LARGE SCALE GENOMIC DNA]</scope>
    <source>
        <strain evidence="1 2">C2</strain>
    </source>
</reference>
<dbReference type="Proteomes" id="UP000233469">
    <property type="component" value="Unassembled WGS sequence"/>
</dbReference>
<dbReference type="VEuPathDB" id="FungiDB:RhiirFUN_016595"/>
<name>A0A2N1MJP2_9GLOM</name>
<evidence type="ECO:0000313" key="1">
    <source>
        <dbReference type="EMBL" id="PKK61840.1"/>
    </source>
</evidence>
<evidence type="ECO:0000313" key="2">
    <source>
        <dbReference type="Proteomes" id="UP000233469"/>
    </source>
</evidence>
<dbReference type="VEuPathDB" id="FungiDB:FUN_011841"/>
<proteinExistence type="predicted"/>
<organism evidence="1 2">
    <name type="scientific">Rhizophagus irregularis</name>
    <dbReference type="NCBI Taxonomy" id="588596"/>
    <lineage>
        <taxon>Eukaryota</taxon>
        <taxon>Fungi</taxon>
        <taxon>Fungi incertae sedis</taxon>
        <taxon>Mucoromycota</taxon>
        <taxon>Glomeromycotina</taxon>
        <taxon>Glomeromycetes</taxon>
        <taxon>Glomerales</taxon>
        <taxon>Glomeraceae</taxon>
        <taxon>Rhizophagus</taxon>
    </lineage>
</organism>
<dbReference type="AlphaFoldDB" id="A0A2N1MJP2"/>
<comment type="caution">
    <text evidence="1">The sequence shown here is derived from an EMBL/GenBank/DDBJ whole genome shotgun (WGS) entry which is preliminary data.</text>
</comment>
<accession>A0A2N1MJP2</accession>
<dbReference type="EMBL" id="LLXL01002098">
    <property type="protein sequence ID" value="PKK61840.1"/>
    <property type="molecule type" value="Genomic_DNA"/>
</dbReference>
<dbReference type="VEuPathDB" id="FungiDB:RhiirFUN_013858"/>
<gene>
    <name evidence="1" type="ORF">RhiirC2_791229</name>
</gene>
<reference evidence="1 2" key="1">
    <citation type="submission" date="2016-04" db="EMBL/GenBank/DDBJ databases">
        <title>Genome analyses suggest a sexual origin of heterokaryosis in a supposedly ancient asexual fungus.</title>
        <authorList>
            <person name="Ropars J."/>
            <person name="Sedzielewska K."/>
            <person name="Noel J."/>
            <person name="Charron P."/>
            <person name="Farinelli L."/>
            <person name="Marton T."/>
            <person name="Kruger M."/>
            <person name="Pelin A."/>
            <person name="Brachmann A."/>
            <person name="Corradi N."/>
        </authorList>
    </citation>
    <scope>NUCLEOTIDE SEQUENCE [LARGE SCALE GENOMIC DNA]</scope>
    <source>
        <strain evidence="1 2">C2</strain>
    </source>
</reference>
<protein>
    <submittedName>
        <fullName evidence="1">Uncharacterized protein</fullName>
    </submittedName>
</protein>
<sequence length="219" mass="25268">MNITLKVFNQFEYTKANIVSAQLANYMKSMNNSTIERLPDCSIMMDGLLINEFNLCWNKSLITGEFRDWAKLQTMVKYKNEILNSELIEGTTDLCYIVSKRANGFKIKEVILSAMVSYEEKMLEKGDIDQAAMVRNINIAFSSILFDQSSILLGKTREWELLRGVYNNRLNKITNDKDDFQLMGSLLRGIEKQICTKRCEEVINLEKKKGIGKDTIKIY</sequence>